<dbReference type="EMBL" id="QOVK01000023">
    <property type="protein sequence ID" value="RXG14433.1"/>
    <property type="molecule type" value="Genomic_DNA"/>
</dbReference>
<keyword evidence="3" id="KW-0813">Transport</keyword>
<feature type="transmembrane region" description="Helical" evidence="8">
    <location>
        <begin position="69"/>
        <end position="89"/>
    </location>
</feature>
<gene>
    <name evidence="9" type="ORF">DSM02_3567</name>
</gene>
<feature type="transmembrane region" description="Helical" evidence="8">
    <location>
        <begin position="166"/>
        <end position="190"/>
    </location>
</feature>
<name>A0A4Q0NUZ6_9FLAO</name>
<evidence type="ECO:0000256" key="7">
    <source>
        <dbReference type="ARBA" id="ARBA00023136"/>
    </source>
</evidence>
<evidence type="ECO:0000256" key="8">
    <source>
        <dbReference type="SAM" id="Phobius"/>
    </source>
</evidence>
<keyword evidence="6 8" id="KW-1133">Transmembrane helix</keyword>
<dbReference type="GO" id="GO:0005886">
    <property type="term" value="C:plasma membrane"/>
    <property type="evidence" value="ECO:0007669"/>
    <property type="project" value="UniProtKB-SubCell"/>
</dbReference>
<dbReference type="Proteomes" id="UP000289859">
    <property type="component" value="Unassembled WGS sequence"/>
</dbReference>
<comment type="subcellular location">
    <subcellularLocation>
        <location evidence="1">Cell membrane</location>
        <topology evidence="1">Multi-pass membrane protein</topology>
    </subcellularLocation>
</comment>
<reference evidence="9 10" key="1">
    <citation type="submission" date="2018-07" db="EMBL/GenBank/DDBJ databases">
        <title>Leeuwenhoekiella genomics.</title>
        <authorList>
            <person name="Tahon G."/>
            <person name="Willems A."/>
        </authorList>
    </citation>
    <scope>NUCLEOTIDE SEQUENCE [LARGE SCALE GENOMIC DNA]</scope>
    <source>
        <strain evidence="9 10">LMG 29608</strain>
    </source>
</reference>
<proteinExistence type="inferred from homology"/>
<dbReference type="PANTHER" id="PTHR30047">
    <property type="entry name" value="HIGH-AFFINITY CHOLINE TRANSPORT PROTEIN-RELATED"/>
    <property type="match status" value="1"/>
</dbReference>
<dbReference type="AlphaFoldDB" id="A0A4Q0NUZ6"/>
<evidence type="ECO:0000256" key="4">
    <source>
        <dbReference type="ARBA" id="ARBA00022475"/>
    </source>
</evidence>
<keyword evidence="4" id="KW-1003">Cell membrane</keyword>
<dbReference type="Pfam" id="PF02028">
    <property type="entry name" value="BCCT"/>
    <property type="match status" value="1"/>
</dbReference>
<keyword evidence="7 8" id="KW-0472">Membrane</keyword>
<feature type="transmembrane region" description="Helical" evidence="8">
    <location>
        <begin position="298"/>
        <end position="315"/>
    </location>
</feature>
<feature type="transmembrane region" description="Helical" evidence="8">
    <location>
        <begin position="383"/>
        <end position="412"/>
    </location>
</feature>
<evidence type="ECO:0000256" key="1">
    <source>
        <dbReference type="ARBA" id="ARBA00004651"/>
    </source>
</evidence>
<dbReference type="InterPro" id="IPR000060">
    <property type="entry name" value="BCCT_transptr"/>
</dbReference>
<organism evidence="9 10">
    <name type="scientific">Leeuwenhoekiella polynyae</name>
    <dbReference type="NCBI Taxonomy" id="1550906"/>
    <lineage>
        <taxon>Bacteria</taxon>
        <taxon>Pseudomonadati</taxon>
        <taxon>Bacteroidota</taxon>
        <taxon>Flavobacteriia</taxon>
        <taxon>Flavobacteriales</taxon>
        <taxon>Flavobacteriaceae</taxon>
        <taxon>Leeuwenhoekiella</taxon>
    </lineage>
</organism>
<evidence type="ECO:0000256" key="5">
    <source>
        <dbReference type="ARBA" id="ARBA00022692"/>
    </source>
</evidence>
<feature type="transmembrane region" description="Helical" evidence="8">
    <location>
        <begin position="30"/>
        <end position="49"/>
    </location>
</feature>
<keyword evidence="5 8" id="KW-0812">Transmembrane</keyword>
<comment type="caution">
    <text evidence="9">The sequence shown here is derived from an EMBL/GenBank/DDBJ whole genome shotgun (WGS) entry which is preliminary data.</text>
</comment>
<feature type="transmembrane region" description="Helical" evidence="8">
    <location>
        <begin position="242"/>
        <end position="262"/>
    </location>
</feature>
<protein>
    <submittedName>
        <fullName evidence="9">Glycine betaine transporter</fullName>
    </submittedName>
</protein>
<evidence type="ECO:0000256" key="3">
    <source>
        <dbReference type="ARBA" id="ARBA00022448"/>
    </source>
</evidence>
<evidence type="ECO:0000256" key="2">
    <source>
        <dbReference type="ARBA" id="ARBA00005658"/>
    </source>
</evidence>
<feature type="transmembrane region" description="Helical" evidence="8">
    <location>
        <begin position="210"/>
        <end position="230"/>
    </location>
</feature>
<dbReference type="PANTHER" id="PTHR30047:SF7">
    <property type="entry name" value="HIGH-AFFINITY CHOLINE TRANSPORT PROTEIN"/>
    <property type="match status" value="1"/>
</dbReference>
<evidence type="ECO:0000313" key="10">
    <source>
        <dbReference type="Proteomes" id="UP000289859"/>
    </source>
</evidence>
<evidence type="ECO:0000313" key="9">
    <source>
        <dbReference type="EMBL" id="RXG14433.1"/>
    </source>
</evidence>
<comment type="similarity">
    <text evidence="2">Belongs to the BCCT transporter (TC 2.A.15) family.</text>
</comment>
<feature type="transmembrane region" description="Helical" evidence="8">
    <location>
        <begin position="455"/>
        <end position="476"/>
    </location>
</feature>
<feature type="transmembrane region" description="Helical" evidence="8">
    <location>
        <begin position="116"/>
        <end position="139"/>
    </location>
</feature>
<sequence>MSISALFYAFTAESYQLIETLSIGVREWFGQFYLVLGLLSVVLLVVVAFSKWGTYKLGKIDEKPAFSNIAWISMLYSAGMGAGILLRAVQEPVFMQQNPPIQNNVSTEIKALEFTFYQWGFTAWAFYALFALAIGTVAFKYGRPLITSSSVFDTKKYSTKSRFKNLGIALTDLLTILTTVFGLVAAVALGSSQIKGGLDHLLGLTLNANYSIALILFIGFLALLSALSGVEKGIKIISTANIYLTLALLIFVFLQTDMLLILKQYAHALYRYLIDFIPMSLALGAFDPGKKFLTDWTYYYWAFWLAWAPFTGLFIARISRGRTIREIILGVLLIPSLGSFFWFTVFGQSAFEMINAAGEYKGEFDNVFTSLFIFLSHYPAQSIVNTIVVILLVSFLVTSLDSAILVLSMFTSKNTDTPSKKHRIVWSTLLTICAIGIVLLSFAKKDEDVLSAVQKLLIITSLPLSFFMIVMSFKWIQNLNKKEC</sequence>
<feature type="transmembrane region" description="Helical" evidence="8">
    <location>
        <begin position="424"/>
        <end position="443"/>
    </location>
</feature>
<feature type="transmembrane region" description="Helical" evidence="8">
    <location>
        <begin position="327"/>
        <end position="345"/>
    </location>
</feature>
<accession>A0A4Q0NUZ6</accession>
<dbReference type="GO" id="GO:0022857">
    <property type="term" value="F:transmembrane transporter activity"/>
    <property type="evidence" value="ECO:0007669"/>
    <property type="project" value="InterPro"/>
</dbReference>
<keyword evidence="10" id="KW-1185">Reference proteome</keyword>
<evidence type="ECO:0000256" key="6">
    <source>
        <dbReference type="ARBA" id="ARBA00022989"/>
    </source>
</evidence>